<evidence type="ECO:0000256" key="3">
    <source>
        <dbReference type="ARBA" id="ARBA00022475"/>
    </source>
</evidence>
<evidence type="ECO:0000313" key="12">
    <source>
        <dbReference type="EMBL" id="MCA6076216.1"/>
    </source>
</evidence>
<feature type="transmembrane region" description="Helical" evidence="7">
    <location>
        <begin position="169"/>
        <end position="190"/>
    </location>
</feature>
<feature type="domain" description="NADH-Ubiquinone oxidoreductase (complex I) chain 5 N-terminal" evidence="10">
    <location>
        <begin position="72"/>
        <end position="114"/>
    </location>
</feature>
<dbReference type="HAMAP" id="MF_00862">
    <property type="entry name" value="DabB"/>
    <property type="match status" value="1"/>
</dbReference>
<gene>
    <name evidence="7" type="primary">dabB</name>
    <name evidence="11" type="ORF">LDX50_09170</name>
    <name evidence="12" type="ORF">LDX50_15140</name>
    <name evidence="13" type="ORF">LDX50_20860</name>
</gene>
<feature type="transmembrane region" description="Helical" evidence="7">
    <location>
        <begin position="245"/>
        <end position="266"/>
    </location>
</feature>
<keyword evidence="6 7" id="KW-0472">Membrane</keyword>
<protein>
    <recommendedName>
        <fullName evidence="7">Probable inorganic carbon transporter subunit DabB</fullName>
    </recommendedName>
</protein>
<dbReference type="GO" id="GO:0012505">
    <property type="term" value="C:endomembrane system"/>
    <property type="evidence" value="ECO:0007669"/>
    <property type="project" value="UniProtKB-SubCell"/>
</dbReference>
<dbReference type="GO" id="GO:0042773">
    <property type="term" value="P:ATP synthesis coupled electron transport"/>
    <property type="evidence" value="ECO:0007669"/>
    <property type="project" value="InterPro"/>
</dbReference>
<keyword evidence="5 7" id="KW-1133">Transmembrane helix</keyword>
<dbReference type="GO" id="GO:0005886">
    <property type="term" value="C:plasma membrane"/>
    <property type="evidence" value="ECO:0007669"/>
    <property type="project" value="UniProtKB-SubCell"/>
</dbReference>
<reference evidence="13" key="1">
    <citation type="submission" date="2021-09" db="EMBL/GenBank/DDBJ databases">
        <title>Fulvivirga sp. isolated from coastal sediment.</title>
        <authorList>
            <person name="Yu H."/>
        </authorList>
    </citation>
    <scope>NUCLEOTIDE SEQUENCE</scope>
    <source>
        <strain evidence="13">1062</strain>
    </source>
</reference>
<proteinExistence type="inferred from homology"/>
<evidence type="ECO:0000313" key="11">
    <source>
        <dbReference type="EMBL" id="MCA6075039.1"/>
    </source>
</evidence>
<comment type="function">
    <text evidence="7">Part of an energy-coupled inorganic carbon pump.</text>
</comment>
<dbReference type="EMBL" id="JAIXNE010000004">
    <property type="protein sequence ID" value="MCA6077344.1"/>
    <property type="molecule type" value="Genomic_DNA"/>
</dbReference>
<name>A0A9X1KZT5_9BACT</name>
<dbReference type="EMBL" id="JAIXNE010000003">
    <property type="protein sequence ID" value="MCA6076216.1"/>
    <property type="molecule type" value="Genomic_DNA"/>
</dbReference>
<evidence type="ECO:0000313" key="13">
    <source>
        <dbReference type="EMBL" id="MCA6077344.1"/>
    </source>
</evidence>
<comment type="caution">
    <text evidence="13">The sequence shown here is derived from an EMBL/GenBank/DDBJ whole genome shotgun (WGS) entry which is preliminary data.</text>
</comment>
<evidence type="ECO:0000256" key="7">
    <source>
        <dbReference type="HAMAP-Rule" id="MF_00862"/>
    </source>
</evidence>
<feature type="transmembrane region" description="Helical" evidence="7">
    <location>
        <begin position="202"/>
        <end position="224"/>
    </location>
</feature>
<keyword evidence="4 7" id="KW-0812">Transmembrane</keyword>
<feature type="transmembrane region" description="Helical" evidence="7">
    <location>
        <begin position="38"/>
        <end position="62"/>
    </location>
</feature>
<dbReference type="Pfam" id="PF00361">
    <property type="entry name" value="Proton_antipo_M"/>
    <property type="match status" value="1"/>
</dbReference>
<dbReference type="GO" id="GO:0008137">
    <property type="term" value="F:NADH dehydrogenase (ubiquinone) activity"/>
    <property type="evidence" value="ECO:0007669"/>
    <property type="project" value="InterPro"/>
</dbReference>
<evidence type="ECO:0000256" key="5">
    <source>
        <dbReference type="ARBA" id="ARBA00022989"/>
    </source>
</evidence>
<feature type="domain" description="NADH:quinone oxidoreductase/Mrp antiporter transmembrane" evidence="9">
    <location>
        <begin position="131"/>
        <end position="356"/>
    </location>
</feature>
<dbReference type="PANTHER" id="PTHR42829:SF1">
    <property type="entry name" value="INORGANIC CARBON TRANSPORTER SUBUNIT DABB-RELATED"/>
    <property type="match status" value="1"/>
</dbReference>
<dbReference type="PRINTS" id="PR01434">
    <property type="entry name" value="NADHDHGNASE5"/>
</dbReference>
<accession>A0A9X1KZT5</accession>
<comment type="similarity">
    <text evidence="7">Belongs to the inorganic carbon transporter (TC 9.A.2) DabB family.</text>
</comment>
<evidence type="ECO:0000256" key="6">
    <source>
        <dbReference type="ARBA" id="ARBA00023136"/>
    </source>
</evidence>
<organism evidence="13 14">
    <name type="scientific">Fulvivirga sedimenti</name>
    <dbReference type="NCBI Taxonomy" id="2879465"/>
    <lineage>
        <taxon>Bacteria</taxon>
        <taxon>Pseudomonadati</taxon>
        <taxon>Bacteroidota</taxon>
        <taxon>Cytophagia</taxon>
        <taxon>Cytophagales</taxon>
        <taxon>Fulvivirgaceae</taxon>
        <taxon>Fulvivirga</taxon>
    </lineage>
</organism>
<evidence type="ECO:0000259" key="10">
    <source>
        <dbReference type="Pfam" id="PF00662"/>
    </source>
</evidence>
<dbReference type="Pfam" id="PF00662">
    <property type="entry name" value="Proton_antipo_N"/>
    <property type="match status" value="1"/>
</dbReference>
<dbReference type="InterPro" id="IPR003945">
    <property type="entry name" value="NU5C-like"/>
</dbReference>
<feature type="transmembrane region" description="Helical" evidence="7">
    <location>
        <begin position="368"/>
        <end position="388"/>
    </location>
</feature>
<dbReference type="GO" id="GO:0003954">
    <property type="term" value="F:NADH dehydrogenase activity"/>
    <property type="evidence" value="ECO:0007669"/>
    <property type="project" value="TreeGrafter"/>
</dbReference>
<dbReference type="AlphaFoldDB" id="A0A9X1KZT5"/>
<feature type="transmembrane region" description="Helical" evidence="7">
    <location>
        <begin position="82"/>
        <end position="102"/>
    </location>
</feature>
<evidence type="ECO:0000313" key="14">
    <source>
        <dbReference type="Proteomes" id="UP001139409"/>
    </source>
</evidence>
<feature type="transmembrane region" description="Helical" evidence="7">
    <location>
        <begin position="6"/>
        <end position="26"/>
    </location>
</feature>
<dbReference type="InterPro" id="IPR001750">
    <property type="entry name" value="ND/Mrp_TM"/>
</dbReference>
<feature type="transmembrane region" description="Helical" evidence="7">
    <location>
        <begin position="138"/>
        <end position="157"/>
    </location>
</feature>
<feature type="transmembrane region" description="Helical" evidence="7">
    <location>
        <begin position="302"/>
        <end position="324"/>
    </location>
</feature>
<comment type="subcellular location">
    <subcellularLocation>
        <location evidence="7">Cell membrane</location>
        <topology evidence="7">Multi-pass membrane protein</topology>
    </subcellularLocation>
    <subcellularLocation>
        <location evidence="1">Endomembrane system</location>
        <topology evidence="1">Multi-pass membrane protein</topology>
    </subcellularLocation>
    <subcellularLocation>
        <location evidence="8">Membrane</location>
        <topology evidence="8">Multi-pass membrane protein</topology>
    </subcellularLocation>
</comment>
<comment type="subunit">
    <text evidence="7">Forms a complex with DabA.</text>
</comment>
<feature type="transmembrane region" description="Helical" evidence="7">
    <location>
        <begin position="272"/>
        <end position="295"/>
    </location>
</feature>
<evidence type="ECO:0000256" key="2">
    <source>
        <dbReference type="ARBA" id="ARBA00022448"/>
    </source>
</evidence>
<dbReference type="EMBL" id="JAIXNE010000002">
    <property type="protein sequence ID" value="MCA6075039.1"/>
    <property type="molecule type" value="Genomic_DNA"/>
</dbReference>
<feature type="transmembrane region" description="Helical" evidence="7">
    <location>
        <begin position="427"/>
        <end position="449"/>
    </location>
</feature>
<keyword evidence="2 7" id="KW-0813">Transport</keyword>
<evidence type="ECO:0000259" key="9">
    <source>
        <dbReference type="Pfam" id="PF00361"/>
    </source>
</evidence>
<keyword evidence="14" id="KW-1185">Reference proteome</keyword>
<sequence length="551" mass="59389">MNLDFIILIILLSPLAFLATAIVSWFQPGMRPILTKRMGISSALLSIITAAISGFFVIKYGLLESSLLGVNNLGFSVRLDSVSMIMFSMIAVIAFIVMKFSLNYLDGDRNHGRFIGRLAATIASVQLLVLSGNLGLLLISWILTSISLHRLLVFYHDRPGAISAARKKFIMARLGDLCLLIAVSLLYAQFGTGNMETIFQQINLASLPVNVEAAAIALVFAALFKSAQFPTHGWLIEVMETPTPVSALLHAGLLNAGPFLLIRMAFVMDASIYAPIFIITIGGFTAMFASLAFLTQTSVKTALGYSSVAHMGFSLMVCGLGVYPAAMLHLVAHSFYKAHSFLSSGSIIDSIRTSKVKMTKRTGSPIKIAAGFMLALGIYAAFALLWGIDPNKELALLAIGAIMVMGLSTLFTSALDSNGSFQLVIRASILALIVATSFFTLESGFHYLLAGQVPDLSGLSLTEMWLIGGVLLAFSMVVFFQILAPLFGTSQTYTAVAIHLRNGLYANAVLDRIIGSLRIPAPAHGSIAIEQLEMNKRQESVTIEKLEKEVI</sequence>
<evidence type="ECO:0000256" key="1">
    <source>
        <dbReference type="ARBA" id="ARBA00004127"/>
    </source>
</evidence>
<dbReference type="RefSeq" id="WP_225698145.1">
    <property type="nucleotide sequence ID" value="NZ_JAIXNE010000002.1"/>
</dbReference>
<dbReference type="InterPro" id="IPR046396">
    <property type="entry name" value="Transporter_DabB"/>
</dbReference>
<dbReference type="PANTHER" id="PTHR42829">
    <property type="entry name" value="NADH-UBIQUINONE OXIDOREDUCTASE CHAIN 5"/>
    <property type="match status" value="1"/>
</dbReference>
<feature type="transmembrane region" description="Helical" evidence="7">
    <location>
        <begin position="394"/>
        <end position="415"/>
    </location>
</feature>
<feature type="transmembrane region" description="Helical" evidence="7">
    <location>
        <begin position="464"/>
        <end position="484"/>
    </location>
</feature>
<dbReference type="GO" id="GO:0015990">
    <property type="term" value="P:electron transport coupled proton transport"/>
    <property type="evidence" value="ECO:0007669"/>
    <property type="project" value="TreeGrafter"/>
</dbReference>
<evidence type="ECO:0000256" key="4">
    <source>
        <dbReference type="ARBA" id="ARBA00022692"/>
    </source>
</evidence>
<evidence type="ECO:0000256" key="8">
    <source>
        <dbReference type="RuleBase" id="RU000320"/>
    </source>
</evidence>
<dbReference type="Proteomes" id="UP001139409">
    <property type="component" value="Unassembled WGS sequence"/>
</dbReference>
<keyword evidence="3 7" id="KW-1003">Cell membrane</keyword>
<dbReference type="InterPro" id="IPR001516">
    <property type="entry name" value="Proton_antipo_N"/>
</dbReference>